<dbReference type="STRING" id="897.B2D07_05400"/>
<reference evidence="1 2" key="1">
    <citation type="journal article" date="2013" name="Genome Announc.">
        <title>Draft genome sequences for three mercury-methylating, sulfate-reducing bacteria.</title>
        <authorList>
            <person name="Brown S.D."/>
            <person name="Hurt R.A.Jr."/>
            <person name="Gilmour C.C."/>
            <person name="Elias D.A."/>
        </authorList>
    </citation>
    <scope>NUCLEOTIDE SEQUENCE [LARGE SCALE GENOMIC DNA]</scope>
    <source>
        <strain evidence="1 2">DSM 2059</strain>
    </source>
</reference>
<dbReference type="InterPro" id="IPR047766">
    <property type="entry name" value="PxxKW_fam"/>
</dbReference>
<protein>
    <submittedName>
        <fullName evidence="1">Uncharacterized protein</fullName>
    </submittedName>
</protein>
<dbReference type="Pfam" id="PF20657">
    <property type="entry name" value="DUF6811"/>
    <property type="match status" value="1"/>
</dbReference>
<organism evidence="1 2">
    <name type="scientific">Desulfococcus multivorans DSM 2059</name>
    <dbReference type="NCBI Taxonomy" id="1121405"/>
    <lineage>
        <taxon>Bacteria</taxon>
        <taxon>Pseudomonadati</taxon>
        <taxon>Thermodesulfobacteriota</taxon>
        <taxon>Desulfobacteria</taxon>
        <taxon>Desulfobacterales</taxon>
        <taxon>Desulfococcaceae</taxon>
        <taxon>Desulfococcus</taxon>
    </lineage>
</organism>
<dbReference type="eggNOG" id="ENOG50331TB">
    <property type="taxonomic scope" value="Bacteria"/>
</dbReference>
<sequence>MICTTVRKGYDCPFMTAKGCSYNGGACVEAVEACKGCSRIIELETGWYCSAFPEPALKWKNGICNMATHVKAGEMSAQAKINPLKASKRARRGK</sequence>
<gene>
    <name evidence="1" type="ORF">dsmv_0377</name>
</gene>
<accession>S7TP13</accession>
<dbReference type="Proteomes" id="UP000014977">
    <property type="component" value="Unassembled WGS sequence"/>
</dbReference>
<dbReference type="EMBL" id="ATHJ01000094">
    <property type="protein sequence ID" value="EPR38967.1"/>
    <property type="molecule type" value="Genomic_DNA"/>
</dbReference>
<keyword evidence="2" id="KW-1185">Reference proteome</keyword>
<evidence type="ECO:0000313" key="1">
    <source>
        <dbReference type="EMBL" id="EPR38967.1"/>
    </source>
</evidence>
<name>S7TP13_DESML</name>
<evidence type="ECO:0000313" key="2">
    <source>
        <dbReference type="Proteomes" id="UP000014977"/>
    </source>
</evidence>
<comment type="caution">
    <text evidence="1">The sequence shown here is derived from an EMBL/GenBank/DDBJ whole genome shotgun (WGS) entry which is preliminary data.</text>
</comment>
<dbReference type="NCBIfam" id="NF038144">
    <property type="entry name" value="PxxKW"/>
    <property type="match status" value="1"/>
</dbReference>
<dbReference type="RefSeq" id="WP_020877039.1">
    <property type="nucleotide sequence ID" value="NZ_FUWN01000005.1"/>
</dbReference>
<proteinExistence type="predicted"/>
<dbReference type="AlphaFoldDB" id="S7TP13"/>